<evidence type="ECO:0000313" key="3">
    <source>
        <dbReference type="RefSeq" id="XP_051858247.1"/>
    </source>
</evidence>
<sequence>MAQAKSEFKQQKNIPIKNKKIKKNKIVKPQKIKSNPKKFVKLANESMQSQVKAAAGNQGKKSLGVKRKQQDVDNGVKKFKNNKDQSILRVHNSNNTIQKEVKDSSLKLIKSSGSLKQDNLKIQSLDAKKKSVVKMGKVETSEQNTDIKKMDIKSSHCSESIEKIPSAQQATGCRKGKNKILKQMLENTKQEPTQPNPSKQKTVAGSSKDNFTQLDNAEKILLVQKVRSRRRKKQAMSQIVTQLSTVKHGFPNNKNSSEEVENMKPTQPQPKLKEKSVQKSKNVKEIVVAPISDTYLFGSLKVKQGGIHKKDKQDDCLENLKKQKNLNIVQEPIQQTTNSLKKKSDTSLDANQKQNEQFNCEKIPKENRDMENSKRSKPQNLAQQPIKPEAIKKSQSGLFPKISPIKQVQIGKQDRKTKEKQVNFSEELKSILQKQMINIAEQKKTEEDKQNILKEIEDNLESIAQKSIKEKDSDSSQSGLKKKKKHDKCEKISKGSKPENQALNPIKMKKAEASLTWFIEEIVPEKQVLFEKQNQDTCGKKSEDKRDNFKENLKKAKFENIEQEPIQQSINDQKKNSLTLQDIIQNQSKENNNHKMLKENQDTYVKISKGSKSEHKALKPIKMKKAEASLTWFIEEIVPEKQVLFEKQNQDTCGKKSEDKQVNFSKKFKSISQKQVQQMINNVGQKNTEEDKQNILNEIQDNLEKKSRGSKPESIAQKSIKEKDSERSQSGLRKKEKHVNCEKISKGSKRVNKALKPIKRKKAEASLNGLIEEIVPVKQVFFEKQNQDCCEKKSEDKQDSFKENLKEAKFENIEQETIQQSINDQKKNSLTLQNQKEENNHKMLKENRDTYVKISKVSKPENKALKPIKIKKAEASLTWFIEDIVPVKQAQFQKHDQDSCEKKSEEKQVNFSEKFKSISQKQIQQEDKQNILREIQDNLEKKSGGSKPESIAHKSIKEKDSYRSQSGLKKKEKHDKSKKISKGSKPENEALKSIKRKTAEASLTGLIEDIVPVKQAQFQNQDQDSCEKNSEDKQVNFSEKLKNISQKQMINNVGQKNTEEDKQNILREIQGNLEKKSRGSKSESIAQKALSTKEKDSDRVQSGLKKKEKHDKCVKISEGYKPENEALKPIKRKTAETSLTGLIEEIVSVKQVQFHKQDQDSCENISEDKQVNFSEKFKRISQKQIQQMINNAELKKTEEDEQNILKEIQDNLEKKSRGFKSESIAQKALSTKEKDSDRAQSGLKKKEKLDKCEKISKGSKPKNKALKPGKTEEASLTKLIEEVVPEKQVLFEKQNQDSCEKKSEDKRDSFKENLKKAKFENIEQEPIHQSINDQKKNSLTLQNQKEENKMLKENRDTYVKISKGSKPGNTNLKPIKKRTAAEASLTGLIEKIVPVKQVRIQNWDQENGKNKSKEKYENITQELINKTTNGKQEEVQYDLIGRIVPIKPVAICKEINCETNLKQSKPENTTLHQNCVNNIKPEESFKAQISKSPLNQVYDDQSKQINCSEKIIEKSAQKLNEQVNITQEMRVETSGSGLIGRILPVMQVVIDEEENKRDSCTKNLKRKREPIEMQAVQLENNVQKVKSVKSEGKKLKISNLVKPTQLVAPGKVTICQSDTRITSRNCDNNISPLQQENSAEQNQLHLSMDEMLNERWRMMKAKVEKSENKIRSQFMRCTEYVLTNEGTEELIEEPMQTMKADEIKQTSLIGKLKSLLKRRLTCHF</sequence>
<feature type="compositionally biased region" description="Polar residues" evidence="1">
    <location>
        <begin position="347"/>
        <end position="358"/>
    </location>
</feature>
<dbReference type="RefSeq" id="XP_051858247.1">
    <property type="nucleotide sequence ID" value="XM_052002287.1"/>
</dbReference>
<accession>A0A9C6T1N9</accession>
<feature type="compositionally biased region" description="Basic and acidic residues" evidence="1">
    <location>
        <begin position="702"/>
        <end position="711"/>
    </location>
</feature>
<feature type="compositionally biased region" description="Basic and acidic residues" evidence="1">
    <location>
        <begin position="412"/>
        <end position="422"/>
    </location>
</feature>
<feature type="compositionally biased region" description="Basic and acidic residues" evidence="1">
    <location>
        <begin position="893"/>
        <end position="916"/>
    </location>
</feature>
<feature type="compositionally biased region" description="Basic residues" evidence="1">
    <location>
        <begin position="1257"/>
        <end position="1267"/>
    </location>
</feature>
<name>A0A9C6T1N9_DROAB</name>
<feature type="compositionally biased region" description="Basic and acidic residues" evidence="1">
    <location>
        <begin position="924"/>
        <end position="943"/>
    </location>
</feature>
<proteinExistence type="predicted"/>
<dbReference type="GeneID" id="117563590"/>
<feature type="region of interest" description="Disordered" evidence="1">
    <location>
        <begin position="184"/>
        <end position="211"/>
    </location>
</feature>
<feature type="compositionally biased region" description="Basic and acidic residues" evidence="1">
    <location>
        <begin position="1247"/>
        <end position="1256"/>
    </location>
</feature>
<reference evidence="3" key="1">
    <citation type="submission" date="2025-08" db="UniProtKB">
        <authorList>
            <consortium name="RefSeq"/>
        </authorList>
    </citation>
    <scope>IDENTIFICATION</scope>
    <source>
        <strain evidence="3">15112-1751.03</strain>
        <tissue evidence="3">Whole Adult</tissue>
    </source>
</reference>
<feature type="compositionally biased region" description="Basic residues" evidence="1">
    <location>
        <begin position="746"/>
        <end position="755"/>
    </location>
</feature>
<feature type="region of interest" description="Disordered" evidence="1">
    <location>
        <begin position="1"/>
        <end position="23"/>
    </location>
</feature>
<feature type="region of interest" description="Disordered" evidence="1">
    <location>
        <begin position="1046"/>
        <end position="1117"/>
    </location>
</feature>
<feature type="compositionally biased region" description="Polar residues" evidence="1">
    <location>
        <begin position="185"/>
        <end position="211"/>
    </location>
</feature>
<feature type="compositionally biased region" description="Basic residues" evidence="1">
    <location>
        <begin position="968"/>
        <end position="982"/>
    </location>
</feature>
<feature type="region of interest" description="Disordered" evidence="1">
    <location>
        <begin position="464"/>
        <end position="505"/>
    </location>
</feature>
<feature type="region of interest" description="Disordered" evidence="1">
    <location>
        <begin position="891"/>
        <end position="994"/>
    </location>
</feature>
<feature type="compositionally biased region" description="Polar residues" evidence="1">
    <location>
        <begin position="235"/>
        <end position="245"/>
    </location>
</feature>
<evidence type="ECO:0000256" key="1">
    <source>
        <dbReference type="SAM" id="MobiDB-lite"/>
    </source>
</evidence>
<feature type="compositionally biased region" description="Polar residues" evidence="1">
    <location>
        <begin position="325"/>
        <end position="339"/>
    </location>
</feature>
<evidence type="ECO:0000313" key="2">
    <source>
        <dbReference type="Proteomes" id="UP000515160"/>
    </source>
</evidence>
<feature type="compositionally biased region" description="Polar residues" evidence="1">
    <location>
        <begin position="1046"/>
        <end position="1056"/>
    </location>
</feature>
<keyword evidence="2" id="KW-1185">Reference proteome</keyword>
<feature type="region of interest" description="Disordered" evidence="1">
    <location>
        <begin position="698"/>
        <end position="755"/>
    </location>
</feature>
<organism evidence="2 3">
    <name type="scientific">Drosophila albomicans</name>
    <name type="common">Fruit fly</name>
    <dbReference type="NCBI Taxonomy" id="7291"/>
    <lineage>
        <taxon>Eukaryota</taxon>
        <taxon>Metazoa</taxon>
        <taxon>Ecdysozoa</taxon>
        <taxon>Arthropoda</taxon>
        <taxon>Hexapoda</taxon>
        <taxon>Insecta</taxon>
        <taxon>Pterygota</taxon>
        <taxon>Neoptera</taxon>
        <taxon>Endopterygota</taxon>
        <taxon>Diptera</taxon>
        <taxon>Brachycera</taxon>
        <taxon>Muscomorpha</taxon>
        <taxon>Ephydroidea</taxon>
        <taxon>Drosophilidae</taxon>
        <taxon>Drosophila</taxon>
    </lineage>
</organism>
<feature type="compositionally biased region" description="Basic and acidic residues" evidence="1">
    <location>
        <begin position="487"/>
        <end position="497"/>
    </location>
</feature>
<feature type="region of interest" description="Disordered" evidence="1">
    <location>
        <begin position="1209"/>
        <end position="1275"/>
    </location>
</feature>
<protein>
    <submittedName>
        <fullName evidence="3">Filamin A-interacting protein 1-like isoform X1</fullName>
    </submittedName>
</protein>
<dbReference type="Proteomes" id="UP000515160">
    <property type="component" value="Chromosome 2L"/>
</dbReference>
<feature type="compositionally biased region" description="Basic and acidic residues" evidence="1">
    <location>
        <begin position="1"/>
        <end position="10"/>
    </location>
</feature>
<feature type="region of interest" description="Disordered" evidence="1">
    <location>
        <begin position="322"/>
        <end position="422"/>
    </location>
</feature>
<feature type="compositionally biased region" description="Basic and acidic residues" evidence="1">
    <location>
        <begin position="950"/>
        <end position="962"/>
    </location>
</feature>
<feature type="compositionally biased region" description="Basic and acidic residues" evidence="1">
    <location>
        <begin position="1209"/>
        <end position="1220"/>
    </location>
</feature>
<feature type="region of interest" description="Disordered" evidence="1">
    <location>
        <begin position="227"/>
        <end position="281"/>
    </location>
</feature>
<gene>
    <name evidence="3" type="primary">LOC117563590</name>
</gene>
<feature type="compositionally biased region" description="Basic and acidic residues" evidence="1">
    <location>
        <begin position="362"/>
        <end position="374"/>
    </location>
</feature>